<dbReference type="InterPro" id="IPR057687">
    <property type="entry name" value="DUF7927"/>
</dbReference>
<accession>A0ABR7SMG3</accession>
<feature type="domain" description="DUF7927" evidence="4">
    <location>
        <begin position="382"/>
        <end position="507"/>
    </location>
</feature>
<feature type="transmembrane region" description="Helical" evidence="2">
    <location>
        <begin position="662"/>
        <end position="682"/>
    </location>
</feature>
<dbReference type="NCBIfam" id="TIGR01451">
    <property type="entry name" value="B_ant_repeat"/>
    <property type="match status" value="1"/>
</dbReference>
<dbReference type="InterPro" id="IPR047589">
    <property type="entry name" value="DUF11_rpt"/>
</dbReference>
<feature type="signal peptide" evidence="3">
    <location>
        <begin position="1"/>
        <end position="36"/>
    </location>
</feature>
<evidence type="ECO:0000256" key="3">
    <source>
        <dbReference type="SAM" id="SignalP"/>
    </source>
</evidence>
<keyword evidence="2" id="KW-0472">Membrane</keyword>
<dbReference type="Pfam" id="PF25549">
    <property type="entry name" value="DUF7927"/>
    <property type="match status" value="1"/>
</dbReference>
<dbReference type="Gene3D" id="2.60.40.10">
    <property type="entry name" value="Immunoglobulins"/>
    <property type="match status" value="1"/>
</dbReference>
<comment type="caution">
    <text evidence="5">The sequence shown here is derived from an EMBL/GenBank/DDBJ whole genome shotgun (WGS) entry which is preliminary data.</text>
</comment>
<evidence type="ECO:0000256" key="1">
    <source>
        <dbReference type="SAM" id="MobiDB-lite"/>
    </source>
</evidence>
<evidence type="ECO:0000313" key="6">
    <source>
        <dbReference type="Proteomes" id="UP000642284"/>
    </source>
</evidence>
<evidence type="ECO:0000259" key="4">
    <source>
        <dbReference type="Pfam" id="PF25549"/>
    </source>
</evidence>
<evidence type="ECO:0000256" key="2">
    <source>
        <dbReference type="SAM" id="Phobius"/>
    </source>
</evidence>
<feature type="region of interest" description="Disordered" evidence="1">
    <location>
        <begin position="488"/>
        <end position="513"/>
    </location>
</feature>
<proteinExistence type="predicted"/>
<evidence type="ECO:0000313" key="5">
    <source>
        <dbReference type="EMBL" id="MBC9716539.1"/>
    </source>
</evidence>
<gene>
    <name evidence="5" type="ORF">H9Y04_28805</name>
</gene>
<dbReference type="EMBL" id="JACTVJ010000014">
    <property type="protein sequence ID" value="MBC9716539.1"/>
    <property type="molecule type" value="Genomic_DNA"/>
</dbReference>
<reference evidence="5 6" key="1">
    <citation type="submission" date="2020-08" db="EMBL/GenBank/DDBJ databases">
        <title>Genemic of Streptomyces polyaspartic.</title>
        <authorList>
            <person name="Liu W."/>
        </authorList>
    </citation>
    <scope>NUCLEOTIDE SEQUENCE [LARGE SCALE GENOMIC DNA]</scope>
    <source>
        <strain evidence="5 6">TRM66268-LWL</strain>
    </source>
</reference>
<protein>
    <submittedName>
        <fullName evidence="5">DUF11 domain-containing protein</fullName>
    </submittedName>
</protein>
<keyword evidence="6" id="KW-1185">Reference proteome</keyword>
<organism evidence="5 6">
    <name type="scientific">Streptomyces polyasparticus</name>
    <dbReference type="NCBI Taxonomy" id="2767826"/>
    <lineage>
        <taxon>Bacteria</taxon>
        <taxon>Bacillati</taxon>
        <taxon>Actinomycetota</taxon>
        <taxon>Actinomycetes</taxon>
        <taxon>Kitasatosporales</taxon>
        <taxon>Streptomycetaceae</taxon>
        <taxon>Streptomyces</taxon>
    </lineage>
</organism>
<keyword evidence="3" id="KW-0732">Signal</keyword>
<dbReference type="InterPro" id="IPR013783">
    <property type="entry name" value="Ig-like_fold"/>
</dbReference>
<keyword evidence="2" id="KW-1133">Transmembrane helix</keyword>
<name>A0ABR7SMG3_9ACTN</name>
<sequence>MWVKKALGKVSRRTVGALVAAATVATSLTALTPAAAVVVEPFAKRYDEALYGDFITLGNAVLDCPSAPPAEATACRDAQSGASNLNNNQFTMQYTDTAGLTSTVINSSTGKVQIPPGAEVAYARMYWGGNTGTYRRFGTQLIDVCDTAGPSTKPAGDPLTKQPVLRVGGGAETRVTVQNAVRTPEATGGPHYYTAEADVTGQFASVPTGSDVEIAVGDIWAPTGKGCVGGWSLYVVYKYDAPNADHAPDRKHVYLYGGHVVQRSSDPDTTISVDGFYRSGDGPLRAGVTAFEGDANVLRDTFLVNGTNIPNEEGATNNFFDSHAMGCVNPCDPNNFSIDAKTVEIPAQTIPQGATTADLTFRTRSDTYVPSALAFSVPVPDVEITKTASPTTVAPGGTLTYTVTAKNISRLPYPNAKFTDDLTDNLDDATYNNDARAEPSGNVSYDEPKISFTGDIPAGETVTVTYSVTINNPRTGDGRMRNSIDVESPRTNCDEGSTDPACGATPVIEDPRPPKPTPFLEIVVKPQTPVVPPCASTTNTITISNDSAYVRRAAKIHWPVTAGNGTPTASSGKITKSGSNWVWTGDVPARGKVTIKQTVKASCTPGGVLVIPVTGDVPKTTCTPVKTRAGGTDPCVAVVVSKRTQARPVPPALAETGGNSNMMLYGGLAIVMCGLGALALAASRSRRD</sequence>
<feature type="chain" id="PRO_5047288034" evidence="3">
    <location>
        <begin position="37"/>
        <end position="688"/>
    </location>
</feature>
<keyword evidence="2" id="KW-0812">Transmembrane</keyword>
<dbReference type="Proteomes" id="UP000642284">
    <property type="component" value="Unassembled WGS sequence"/>
</dbReference>